<dbReference type="GO" id="GO:1904262">
    <property type="term" value="P:negative regulation of TORC1 signaling"/>
    <property type="evidence" value="ECO:0007669"/>
    <property type="project" value="TreeGrafter"/>
</dbReference>
<dbReference type="Proteomes" id="UP000019132">
    <property type="component" value="Unassembled WGS sequence"/>
</dbReference>
<name>K3W9W3_GLOUD</name>
<evidence type="ECO:0000256" key="1">
    <source>
        <dbReference type="SAM" id="MobiDB-lite"/>
    </source>
</evidence>
<reference evidence="5" key="1">
    <citation type="journal article" date="2010" name="Genome Biol.">
        <title>Genome sequence of the necrotrophic plant pathogen Pythium ultimum reveals original pathogenicity mechanisms and effector repertoire.</title>
        <authorList>
            <person name="Levesque C.A."/>
            <person name="Brouwer H."/>
            <person name="Cano L."/>
            <person name="Hamilton J.P."/>
            <person name="Holt C."/>
            <person name="Huitema E."/>
            <person name="Raffaele S."/>
            <person name="Robideau G.P."/>
            <person name="Thines M."/>
            <person name="Win J."/>
            <person name="Zerillo M.M."/>
            <person name="Beakes G.W."/>
            <person name="Boore J.L."/>
            <person name="Busam D."/>
            <person name="Dumas B."/>
            <person name="Ferriera S."/>
            <person name="Fuerstenberg S.I."/>
            <person name="Gachon C.M."/>
            <person name="Gaulin E."/>
            <person name="Govers F."/>
            <person name="Grenville-Briggs L."/>
            <person name="Horner N."/>
            <person name="Hostetler J."/>
            <person name="Jiang R.H."/>
            <person name="Johnson J."/>
            <person name="Krajaejun T."/>
            <person name="Lin H."/>
            <person name="Meijer H.J."/>
            <person name="Moore B."/>
            <person name="Morris P."/>
            <person name="Phuntmart V."/>
            <person name="Puiu D."/>
            <person name="Shetty J."/>
            <person name="Stajich J.E."/>
            <person name="Tripathy S."/>
            <person name="Wawra S."/>
            <person name="van West P."/>
            <person name="Whitty B.R."/>
            <person name="Coutinho P.M."/>
            <person name="Henrissat B."/>
            <person name="Martin F."/>
            <person name="Thomas P.D."/>
            <person name="Tyler B.M."/>
            <person name="De Vries R.P."/>
            <person name="Kamoun S."/>
            <person name="Yandell M."/>
            <person name="Tisserat N."/>
            <person name="Buell C.R."/>
        </authorList>
    </citation>
    <scope>NUCLEOTIDE SEQUENCE</scope>
    <source>
        <strain evidence="5">DAOM:BR144</strain>
    </source>
</reference>
<feature type="compositionally biased region" description="Low complexity" evidence="1">
    <location>
        <begin position="860"/>
        <end position="874"/>
    </location>
</feature>
<protein>
    <submittedName>
        <fullName evidence="4">Uncharacterized protein</fullName>
    </submittedName>
</protein>
<dbReference type="Pfam" id="PF12257">
    <property type="entry name" value="IML1"/>
    <property type="match status" value="1"/>
</dbReference>
<dbReference type="HOGENOM" id="CLU_002830_0_0_1"/>
<reference evidence="4" key="3">
    <citation type="submission" date="2015-02" db="UniProtKB">
        <authorList>
            <consortium name="EnsemblProtists"/>
        </authorList>
    </citation>
    <scope>IDENTIFICATION</scope>
    <source>
        <strain evidence="4">DAOM BR144</strain>
    </source>
</reference>
<feature type="compositionally biased region" description="Acidic residues" evidence="1">
    <location>
        <begin position="1465"/>
        <end position="1474"/>
    </location>
</feature>
<feature type="domain" description="IML1 N-terminal double psi beta-barrel" evidence="3">
    <location>
        <begin position="76"/>
        <end position="186"/>
    </location>
</feature>
<dbReference type="InterPro" id="IPR048255">
    <property type="entry name" value="IML1_N"/>
</dbReference>
<feature type="compositionally biased region" description="Polar residues" evidence="1">
    <location>
        <begin position="342"/>
        <end position="355"/>
    </location>
</feature>
<dbReference type="PANTHER" id="PTHR13179:SF8">
    <property type="entry name" value="GATOR COMPLEX PROTEIN DEPDC5"/>
    <property type="match status" value="1"/>
</dbReference>
<organism evidence="4 5">
    <name type="scientific">Globisporangium ultimum (strain ATCC 200006 / CBS 805.95 / DAOM BR144)</name>
    <name type="common">Pythium ultimum</name>
    <dbReference type="NCBI Taxonomy" id="431595"/>
    <lineage>
        <taxon>Eukaryota</taxon>
        <taxon>Sar</taxon>
        <taxon>Stramenopiles</taxon>
        <taxon>Oomycota</taxon>
        <taxon>Peronosporomycetes</taxon>
        <taxon>Pythiales</taxon>
        <taxon>Pythiaceae</taxon>
        <taxon>Globisporangium</taxon>
    </lineage>
</organism>
<feature type="compositionally biased region" description="Polar residues" evidence="1">
    <location>
        <begin position="830"/>
        <end position="855"/>
    </location>
</feature>
<accession>K3W9W3</accession>
<dbReference type="GO" id="GO:0010508">
    <property type="term" value="P:positive regulation of autophagy"/>
    <property type="evidence" value="ECO:0007669"/>
    <property type="project" value="TreeGrafter"/>
</dbReference>
<dbReference type="InterPro" id="IPR027244">
    <property type="entry name" value="IML1"/>
</dbReference>
<feature type="region of interest" description="Disordered" evidence="1">
    <location>
        <begin position="31"/>
        <end position="67"/>
    </location>
</feature>
<dbReference type="InterPro" id="IPR055213">
    <property type="entry name" value="IML1_double_psi_beta_barrel"/>
</dbReference>
<feature type="compositionally biased region" description="Basic and acidic residues" evidence="1">
    <location>
        <begin position="1429"/>
        <end position="1444"/>
    </location>
</feature>
<dbReference type="GO" id="GO:1990130">
    <property type="term" value="C:GATOR1 complex"/>
    <property type="evidence" value="ECO:0007669"/>
    <property type="project" value="TreeGrafter"/>
</dbReference>
<evidence type="ECO:0000313" key="4">
    <source>
        <dbReference type="EnsemblProtists" id="PYU1_T001754"/>
    </source>
</evidence>
<sequence length="1474" mass="166824">MRRRSERRRAAAAAAAAKVTAATAGAVPIAANRGGGALPVSAAAPSLADGAPSTSSSGAPPRGGARKPLAIHPAEQFKLHVHGHEFQNGEELVLNPDFFPQLKELHWDDYVVEVFHPRTMNPDGETMVREQTKEFGESVLSAARHHLLMEIPHTSNLPIRGKMQVSVLNDTAADFHLAAYKDVMVRFVAKAHVEVDFIEVSLKDQFMSRRDLWYLKKSIVGSAIYVGKNIRVHGARWQVMDIRAGGEKVSSGVISEKTKFAFRSRTSRVMWLVQLSPEMWDIANSGKLYMEIFLNVVENVLNKWMKHKVSHSLTIIFFARNYYPELEQEQELSTSGRKRCASSASNRTRLGTSSSSRKRGEDRDRTFPYERRDYFPIGVDENGRHYQDFYKVVAFDKVVMEVQPLLVKLKRELNEFPHACGWRTHASPYYTLDRTAPSTSFTGLNNESVPRQGDPSYARDGNLLEAINLVLNIFEKHHIDRHLARSGQSVVLMTAGNGIFSVNKRLAEITEQRMMDHGIGIDLISLATPPLHKCPLFLFRQSDLTDMKLPSRAGETNAVADACVCANQNNQNNQKAAAFQRRSRTSSNDGMFDSQSIADGGVASVRNNPLCKYCTQRLENRKNYVIPLWIPLCFVQEEMMVDHKCPLDEDIARSCPVCHPKVAKVKDFVPLPMCRMFKDDRSMHALYSLPKPLKKLLNRFQEPDSSGSDDDDENGISATMISGMSTYNDLMFAGFDSDLVRARSPSITSVDDMITYGGDMLPKVRSFSPADRNKALQEFEKYDEQVFGFSGNRGTVPSKSSDGDRLCLTPPLRPIQPPGSNSKKRAGTGSVMTFQSSSAGNNATTREDNAVSQWRQLERSSSPLPLDGSPSSDGKLVSDDELSVLDYNKPRNISGSLPSTYQLDSGPSYAPYTTSPMLRPTEVVSKDDLFSSQAFIFSSKLTSNQRRWSQIRPNEDAKYRLVQNMLKWKSLCFPALLPLTSDFFPTSKELQAHYTESFYSVTLPERDEQNGVTFRDYSEFVMEMVAQRFSQDFQLVEMGDAGEKSGTVFRLSMGHRVHEITFNEETQTIDVKRYLQKAKVRSDIDIMEYRYSLWSPVAHAFLSVSQEFRKYPRLEYSWNYLDQLICGYYDEMSEGTRYKRILYCIVPPRLEQSEQDKENLRDYTERCKKFLEYLRPKADTNTGFPNVRISTEWKESMATSGVDAFKRVAQENVKVPMTMSDAPTSQNWVITRIDTELLSTQCFHVEVQWLVCRSSLVDDFITGIVRRAKQLGLEFIQVPENGISSNLDMHPMICPIFLPVTKMIEKALIERFNFCCEALHPIPFTHLNHSEEYAILHQEPRIRNRRVISYYRQYVHRTLSCFVRMTQTGLVWISNRKLMSDEVQELFDGLRQLVDSVHIAHSAVADVVDRAFETRDAIAAAEKEDDSNGDIHAHSGSDEGDHTETNTTDEDNNERVSTSSNSSIVDEDKENANP</sequence>
<dbReference type="EnsemblProtists" id="PYU1_T001754">
    <property type="protein sequence ID" value="PYU1_T001754"/>
    <property type="gene ID" value="PYU1_G001753"/>
</dbReference>
<dbReference type="STRING" id="431595.K3W9W3"/>
<dbReference type="EMBL" id="GL376634">
    <property type="status" value="NOT_ANNOTATED_CDS"/>
    <property type="molecule type" value="Genomic_DNA"/>
</dbReference>
<dbReference type="GO" id="GO:0005096">
    <property type="term" value="F:GTPase activator activity"/>
    <property type="evidence" value="ECO:0007669"/>
    <property type="project" value="InterPro"/>
</dbReference>
<feature type="region of interest" description="Disordered" evidence="1">
    <location>
        <begin position="1420"/>
        <end position="1474"/>
    </location>
</feature>
<dbReference type="PANTHER" id="PTHR13179">
    <property type="entry name" value="DEP DOMAIN CONTAINING PROTEIN 5"/>
    <property type="match status" value="1"/>
</dbReference>
<dbReference type="InParanoid" id="K3W9W3"/>
<proteinExistence type="predicted"/>
<dbReference type="OMA" id="ENMLIPH"/>
<feature type="region of interest" description="Disordered" evidence="1">
    <location>
        <begin position="793"/>
        <end position="877"/>
    </location>
</feature>
<evidence type="ECO:0000259" key="2">
    <source>
        <dbReference type="Pfam" id="PF12257"/>
    </source>
</evidence>
<dbReference type="Pfam" id="PF23013">
    <property type="entry name" value="IML1_N"/>
    <property type="match status" value="1"/>
</dbReference>
<dbReference type="VEuPathDB" id="FungiDB:PYU1_G001753"/>
<feature type="compositionally biased region" description="Low complexity" evidence="1">
    <location>
        <begin position="38"/>
        <end position="63"/>
    </location>
</feature>
<feature type="region of interest" description="Disordered" evidence="1">
    <location>
        <begin position="334"/>
        <end position="363"/>
    </location>
</feature>
<keyword evidence="5" id="KW-1185">Reference proteome</keyword>
<reference evidence="5" key="2">
    <citation type="submission" date="2010-04" db="EMBL/GenBank/DDBJ databases">
        <authorList>
            <person name="Buell R."/>
            <person name="Hamilton J."/>
            <person name="Hostetler J."/>
        </authorList>
    </citation>
    <scope>NUCLEOTIDE SEQUENCE [LARGE SCALE GENOMIC DNA]</scope>
    <source>
        <strain evidence="5">DAOM:BR144</strain>
    </source>
</reference>
<evidence type="ECO:0000259" key="3">
    <source>
        <dbReference type="Pfam" id="PF23013"/>
    </source>
</evidence>
<dbReference type="eggNOG" id="KOG3572">
    <property type="taxonomic scope" value="Eukaryota"/>
</dbReference>
<feature type="domain" description="Vacuolar membrane-associated protein Iml1 N-terminal" evidence="2">
    <location>
        <begin position="198"/>
        <end position="539"/>
    </location>
</feature>
<feature type="compositionally biased region" description="Polar residues" evidence="1">
    <location>
        <begin position="1455"/>
        <end position="1464"/>
    </location>
</feature>
<evidence type="ECO:0000313" key="5">
    <source>
        <dbReference type="Proteomes" id="UP000019132"/>
    </source>
</evidence>